<accession>A0A1V1NYW6</accession>
<evidence type="ECO:0000313" key="2">
    <source>
        <dbReference type="Proteomes" id="UP000189670"/>
    </source>
</evidence>
<dbReference type="AlphaFoldDB" id="A0A1V1NYW6"/>
<reference evidence="2" key="1">
    <citation type="submission" date="2012-11" db="EMBL/GenBank/DDBJ databases">
        <authorList>
            <person name="Lucero-Rivera Y.E."/>
            <person name="Tovar-Ramirez D."/>
        </authorList>
    </citation>
    <scope>NUCLEOTIDE SEQUENCE [LARGE SCALE GENOMIC DNA]</scope>
    <source>
        <strain evidence="2">Araruama</strain>
    </source>
</reference>
<gene>
    <name evidence="1" type="ORF">OMM_04933</name>
</gene>
<protein>
    <submittedName>
        <fullName evidence="1">Uncharacterized protein</fullName>
    </submittedName>
</protein>
<organism evidence="1 2">
    <name type="scientific">Candidatus Magnetoglobus multicellularis str. Araruama</name>
    <dbReference type="NCBI Taxonomy" id="890399"/>
    <lineage>
        <taxon>Bacteria</taxon>
        <taxon>Pseudomonadati</taxon>
        <taxon>Thermodesulfobacteriota</taxon>
        <taxon>Desulfobacteria</taxon>
        <taxon>Desulfobacterales</taxon>
        <taxon>Desulfobacteraceae</taxon>
        <taxon>Candidatus Magnetoglobus</taxon>
    </lineage>
</organism>
<evidence type="ECO:0000313" key="1">
    <source>
        <dbReference type="EMBL" id="ETR67822.1"/>
    </source>
</evidence>
<dbReference type="EMBL" id="ATBP01001198">
    <property type="protein sequence ID" value="ETR67822.1"/>
    <property type="molecule type" value="Genomic_DNA"/>
</dbReference>
<comment type="caution">
    <text evidence="1">The sequence shown here is derived from an EMBL/GenBank/DDBJ whole genome shotgun (WGS) entry which is preliminary data.</text>
</comment>
<proteinExistence type="predicted"/>
<name>A0A1V1NYW6_9BACT</name>
<sequence>MLKKEFFWGFFFLLIIAANLQAEPTIYGPTGLITVPTAESLRYKEYNASLGYFSVSSKNAEVHYHLNLGTFKSIELGFIGKNDKEGVFINVKAYLMADQAKDPLSLALGAKNLTSKENTNVYLVASKKINPKISAHLGFCANLTEKVTSQIMGGTEILLMGNHVSFVGDFAGSDEQWFVNSGARFFLAEKCTFSIFLVDLLKTDGDNIITVGQITWTDFI</sequence>
<dbReference type="Proteomes" id="UP000189670">
    <property type="component" value="Unassembled WGS sequence"/>
</dbReference>